<dbReference type="EMBL" id="QXFK01000010">
    <property type="protein sequence ID" value="RIV80420.1"/>
    <property type="molecule type" value="Genomic_DNA"/>
</dbReference>
<dbReference type="Proteomes" id="UP000285092">
    <property type="component" value="Unassembled WGS sequence"/>
</dbReference>
<organism evidence="1 2">
    <name type="scientific">Pelagerythrobacter aerophilus</name>
    <dbReference type="NCBI Taxonomy" id="2306995"/>
    <lineage>
        <taxon>Bacteria</taxon>
        <taxon>Pseudomonadati</taxon>
        <taxon>Pseudomonadota</taxon>
        <taxon>Alphaproteobacteria</taxon>
        <taxon>Sphingomonadales</taxon>
        <taxon>Erythrobacteraceae</taxon>
        <taxon>Pelagerythrobacter</taxon>
    </lineage>
</organism>
<accession>A0A418NL87</accession>
<comment type="caution">
    <text evidence="1">The sequence shown here is derived from an EMBL/GenBank/DDBJ whole genome shotgun (WGS) entry which is preliminary data.</text>
</comment>
<keyword evidence="2" id="KW-1185">Reference proteome</keyword>
<reference evidence="1 2" key="1">
    <citation type="submission" date="2018-08" db="EMBL/GenBank/DDBJ databases">
        <title>Altererythrobacter sp.Ery1 and Ery12, the genome sequencing of novel strains in genus Alterythrobacter.</title>
        <authorList>
            <person name="Cheng H."/>
            <person name="Wu Y.-H."/>
            <person name="Fang C."/>
            <person name="Xu X.-W."/>
        </authorList>
    </citation>
    <scope>NUCLEOTIDE SEQUENCE [LARGE SCALE GENOMIC DNA]</scope>
    <source>
        <strain evidence="1 2">Ery1</strain>
    </source>
</reference>
<name>A0A418NL87_9SPHN</name>
<evidence type="ECO:0000313" key="1">
    <source>
        <dbReference type="EMBL" id="RIV80420.1"/>
    </source>
</evidence>
<dbReference type="AlphaFoldDB" id="A0A418NL87"/>
<proteinExistence type="predicted"/>
<gene>
    <name evidence="1" type="ORF">D2V04_02670</name>
</gene>
<protein>
    <submittedName>
        <fullName evidence="1">Uncharacterized protein</fullName>
    </submittedName>
</protein>
<sequence length="68" mass="7382">MGADGGHVPRIWRYAPEGAALRVFGAPHALANRQRVGRAGSYGRDRPRLPCFPQALGHCLSRRCGSLL</sequence>
<evidence type="ECO:0000313" key="2">
    <source>
        <dbReference type="Proteomes" id="UP000285092"/>
    </source>
</evidence>